<organism evidence="2 3">
    <name type="scientific">Arachis hypogaea</name>
    <name type="common">Peanut</name>
    <dbReference type="NCBI Taxonomy" id="3818"/>
    <lineage>
        <taxon>Eukaryota</taxon>
        <taxon>Viridiplantae</taxon>
        <taxon>Streptophyta</taxon>
        <taxon>Embryophyta</taxon>
        <taxon>Tracheophyta</taxon>
        <taxon>Spermatophyta</taxon>
        <taxon>Magnoliopsida</taxon>
        <taxon>eudicotyledons</taxon>
        <taxon>Gunneridae</taxon>
        <taxon>Pentapetalae</taxon>
        <taxon>rosids</taxon>
        <taxon>fabids</taxon>
        <taxon>Fabales</taxon>
        <taxon>Fabaceae</taxon>
        <taxon>Papilionoideae</taxon>
        <taxon>50 kb inversion clade</taxon>
        <taxon>dalbergioids sensu lato</taxon>
        <taxon>Dalbergieae</taxon>
        <taxon>Pterocarpus clade</taxon>
        <taxon>Arachis</taxon>
    </lineage>
</organism>
<feature type="compositionally biased region" description="Polar residues" evidence="1">
    <location>
        <begin position="10"/>
        <end position="23"/>
    </location>
</feature>
<gene>
    <name evidence="2" type="ORF">DS421_19g661320</name>
</gene>
<dbReference type="EMBL" id="CP031001">
    <property type="protein sequence ID" value="QHN78432.1"/>
    <property type="molecule type" value="Genomic_DNA"/>
</dbReference>
<name>A0A6B9VDT4_ARAHY</name>
<proteinExistence type="predicted"/>
<feature type="region of interest" description="Disordered" evidence="1">
    <location>
        <begin position="1"/>
        <end position="27"/>
    </location>
</feature>
<dbReference type="Proteomes" id="UP000464620">
    <property type="component" value="Chromosome B09"/>
</dbReference>
<evidence type="ECO:0000313" key="2">
    <source>
        <dbReference type="EMBL" id="QHN78432.1"/>
    </source>
</evidence>
<evidence type="ECO:0000256" key="1">
    <source>
        <dbReference type="SAM" id="MobiDB-lite"/>
    </source>
</evidence>
<accession>A0A6B9VDT4</accession>
<reference evidence="2 3" key="1">
    <citation type="submission" date="2020-01" db="EMBL/GenBank/DDBJ databases">
        <title>Genome sequence of Arachis hypogaea, cultivar Shitouqi.</title>
        <authorList>
            <person name="Zhuang W."/>
            <person name="Chen H."/>
            <person name="Varshney R."/>
            <person name="Wang D."/>
            <person name="Ming R."/>
        </authorList>
    </citation>
    <scope>NUCLEOTIDE SEQUENCE [LARGE SCALE GENOMIC DNA]</scope>
    <source>
        <tissue evidence="2">Young leaf</tissue>
    </source>
</reference>
<evidence type="ECO:0000313" key="3">
    <source>
        <dbReference type="Proteomes" id="UP000464620"/>
    </source>
</evidence>
<protein>
    <submittedName>
        <fullName evidence="2">Pentatricopeptide repeat-containing protein</fullName>
    </submittedName>
</protein>
<dbReference type="AlphaFoldDB" id="A0A6B9VDT4"/>
<sequence length="128" mass="14276">MLLPSDPLPHSQSQDPANGPSSHFSKKIDDFPMKISAEGQSHLEVISKDCVLDTLLSHKPDPKLALKFLKGVERRRGFVKTVDVLCLLMHILASSPDTYGVLRNLLNNYVFADSSPTVTLLGYLWKSW</sequence>